<comment type="similarity">
    <text evidence="1 3">Belongs to the short-chain dehydrogenases/reductases (SDR) family.</text>
</comment>
<dbReference type="Gene3D" id="3.40.50.720">
    <property type="entry name" value="NAD(P)-binding Rossmann-like Domain"/>
    <property type="match status" value="1"/>
</dbReference>
<dbReference type="PROSITE" id="PS00061">
    <property type="entry name" value="ADH_SHORT"/>
    <property type="match status" value="1"/>
</dbReference>
<dbReference type="RefSeq" id="WP_284295628.1">
    <property type="nucleotide sequence ID" value="NZ_BSSV01000001.1"/>
</dbReference>
<organism evidence="5 6">
    <name type="scientific">Thalassotalea loyana</name>
    <dbReference type="NCBI Taxonomy" id="280483"/>
    <lineage>
        <taxon>Bacteria</taxon>
        <taxon>Pseudomonadati</taxon>
        <taxon>Pseudomonadota</taxon>
        <taxon>Gammaproteobacteria</taxon>
        <taxon>Alteromonadales</taxon>
        <taxon>Colwelliaceae</taxon>
        <taxon>Thalassotalea</taxon>
    </lineage>
</organism>
<comment type="caution">
    <text evidence="5">The sequence shown here is derived from an EMBL/GenBank/DDBJ whole genome shotgun (WGS) entry which is preliminary data.</text>
</comment>
<accession>A0ABQ6H9X5</accession>
<proteinExistence type="inferred from homology"/>
<dbReference type="SUPFAM" id="SSF51735">
    <property type="entry name" value="NAD(P)-binding Rossmann-fold domains"/>
    <property type="match status" value="1"/>
</dbReference>
<dbReference type="EMBL" id="BSSV01000001">
    <property type="protein sequence ID" value="GLX84080.1"/>
    <property type="molecule type" value="Genomic_DNA"/>
</dbReference>
<evidence type="ECO:0000256" key="3">
    <source>
        <dbReference type="RuleBase" id="RU000363"/>
    </source>
</evidence>
<feature type="domain" description="Ketoreductase" evidence="4">
    <location>
        <begin position="5"/>
        <end position="192"/>
    </location>
</feature>
<dbReference type="NCBIfam" id="NF006565">
    <property type="entry name" value="PRK09072.1"/>
    <property type="match status" value="1"/>
</dbReference>
<evidence type="ECO:0000256" key="2">
    <source>
        <dbReference type="ARBA" id="ARBA00023002"/>
    </source>
</evidence>
<dbReference type="Proteomes" id="UP001157134">
    <property type="component" value="Unassembled WGS sequence"/>
</dbReference>
<dbReference type="SMART" id="SM00822">
    <property type="entry name" value="PKS_KR"/>
    <property type="match status" value="1"/>
</dbReference>
<evidence type="ECO:0000259" key="4">
    <source>
        <dbReference type="SMART" id="SM00822"/>
    </source>
</evidence>
<keyword evidence="2" id="KW-0560">Oxidoreductase</keyword>
<evidence type="ECO:0000313" key="6">
    <source>
        <dbReference type="Proteomes" id="UP001157134"/>
    </source>
</evidence>
<dbReference type="PANTHER" id="PTHR44196:SF1">
    <property type="entry name" value="DEHYDROGENASE_REDUCTASE SDR FAMILY MEMBER 7B"/>
    <property type="match status" value="1"/>
</dbReference>
<dbReference type="CDD" id="cd05233">
    <property type="entry name" value="SDR_c"/>
    <property type="match status" value="1"/>
</dbReference>
<dbReference type="InterPro" id="IPR036291">
    <property type="entry name" value="NAD(P)-bd_dom_sf"/>
</dbReference>
<dbReference type="InterPro" id="IPR020904">
    <property type="entry name" value="Sc_DH/Rdtase_CS"/>
</dbReference>
<dbReference type="InterPro" id="IPR002347">
    <property type="entry name" value="SDR_fam"/>
</dbReference>
<dbReference type="PRINTS" id="PR00081">
    <property type="entry name" value="GDHRDH"/>
</dbReference>
<reference evidence="5 6" key="1">
    <citation type="submission" date="2023-03" db="EMBL/GenBank/DDBJ databases">
        <title>Thalassotalea loyana LMG 22536T draft genome sequence.</title>
        <authorList>
            <person name="Sawabe T."/>
        </authorList>
    </citation>
    <scope>NUCLEOTIDE SEQUENCE [LARGE SCALE GENOMIC DNA]</scope>
    <source>
        <strain evidence="5 6">LMG 22536</strain>
    </source>
</reference>
<protein>
    <submittedName>
        <fullName evidence="5">Short chain dehydrogenase</fullName>
    </submittedName>
</protein>
<evidence type="ECO:0000313" key="5">
    <source>
        <dbReference type="EMBL" id="GLX84080.1"/>
    </source>
</evidence>
<name>A0ABQ6H9X5_9GAMM</name>
<dbReference type="PANTHER" id="PTHR44196">
    <property type="entry name" value="DEHYDROGENASE/REDUCTASE SDR FAMILY MEMBER 7B"/>
    <property type="match status" value="1"/>
</dbReference>
<dbReference type="PRINTS" id="PR00080">
    <property type="entry name" value="SDRFAMILY"/>
</dbReference>
<dbReference type="Pfam" id="PF00106">
    <property type="entry name" value="adh_short"/>
    <property type="match status" value="1"/>
</dbReference>
<dbReference type="InterPro" id="IPR057326">
    <property type="entry name" value="KR_dom"/>
</dbReference>
<keyword evidence="6" id="KW-1185">Reference proteome</keyword>
<evidence type="ECO:0000256" key="1">
    <source>
        <dbReference type="ARBA" id="ARBA00006484"/>
    </source>
</evidence>
<sequence>MQHKHVCLLTGATGGIGQAIAHLFDAQGFQLILHGRNEMKLEALQKSLNGNHHIICGDLNDAEVRCVLIDEAFADLEHQPTMLINNAGISQFRSIAEVSCNDIESLISTNLIATIDFTRLFLGRVKQASTIVNVGSAFGAIGYPGYSLYCASKFGLRGFTEALMRELANSEHRVCYFAPRATNTSINSTSVQQMNSELGNHSDSTEFVAQELLKLINSKSVRKTVGWPEKFFARINGVFPEIVDKSISKQTKEILTFARGEQ</sequence>
<gene>
    <name evidence="5" type="ORF">tloyanaT_03320</name>
</gene>